<dbReference type="Gene3D" id="3.10.490.10">
    <property type="entry name" value="Gamma-glutamyl cyclotransferase-like"/>
    <property type="match status" value="2"/>
</dbReference>
<feature type="domain" description="Gamma-glutamylcyclotransferase AIG2-like" evidence="4">
    <location>
        <begin position="450"/>
        <end position="571"/>
    </location>
</feature>
<proteinExistence type="inferred from homology"/>
<evidence type="ECO:0000313" key="5">
    <source>
        <dbReference type="EMBL" id="KAJ8611736.1"/>
    </source>
</evidence>
<reference evidence="5" key="1">
    <citation type="submission" date="2023-01" db="EMBL/GenBank/DDBJ databases">
        <title>Metagenome sequencing of chrysophaentin producing Chrysophaeum taylorii.</title>
        <authorList>
            <person name="Davison J."/>
            <person name="Bewley C."/>
        </authorList>
    </citation>
    <scope>NUCLEOTIDE SEQUENCE</scope>
    <source>
        <strain evidence="5">NIES-1699</strain>
    </source>
</reference>
<feature type="active site" description="Proton acceptor" evidence="2">
    <location>
        <position position="526"/>
    </location>
</feature>
<feature type="region of interest" description="Disordered" evidence="3">
    <location>
        <begin position="49"/>
        <end position="74"/>
    </location>
</feature>
<dbReference type="Pfam" id="PF06094">
    <property type="entry name" value="GGACT"/>
    <property type="match status" value="2"/>
</dbReference>
<comment type="similarity">
    <text evidence="1">Belongs to the gamma-glutamylcyclotransferase family.</text>
</comment>
<dbReference type="AlphaFoldDB" id="A0AAD7XTC5"/>
<evidence type="ECO:0000256" key="2">
    <source>
        <dbReference type="PIRSR" id="PIRSR639126-1"/>
    </source>
</evidence>
<evidence type="ECO:0000313" key="6">
    <source>
        <dbReference type="Proteomes" id="UP001230188"/>
    </source>
</evidence>
<dbReference type="InterPro" id="IPR013024">
    <property type="entry name" value="GGCT-like"/>
</dbReference>
<evidence type="ECO:0000259" key="4">
    <source>
        <dbReference type="Pfam" id="PF06094"/>
    </source>
</evidence>
<feature type="region of interest" description="Disordered" evidence="3">
    <location>
        <begin position="1"/>
        <end position="24"/>
    </location>
</feature>
<dbReference type="GO" id="GO:0061929">
    <property type="term" value="F:gamma-glutamylaminecyclotransferase activity"/>
    <property type="evidence" value="ECO:0007669"/>
    <property type="project" value="InterPro"/>
</dbReference>
<dbReference type="PANTHER" id="PTHR12510">
    <property type="entry name" value="TROPONIN C-AKIN-1 PROTEIN"/>
    <property type="match status" value="1"/>
</dbReference>
<dbReference type="InterPro" id="IPR036568">
    <property type="entry name" value="GGCT-like_sf"/>
</dbReference>
<protein>
    <recommendedName>
        <fullName evidence="4">Gamma-glutamylcyclotransferase AIG2-like domain-containing protein</fullName>
    </recommendedName>
</protein>
<dbReference type="EMBL" id="JAQMWT010000065">
    <property type="protein sequence ID" value="KAJ8611736.1"/>
    <property type="molecule type" value="Genomic_DNA"/>
</dbReference>
<accession>A0AAD7XTC5</accession>
<sequence length="575" mass="61092">MNVGGVAGTSAAVGSQRGGNRMRGGGANGATRYLIAKVDEVWEGLGRRANKGGGAEVGAGANAATPTSSRKTEALEDDAGGVKNLTRICAKCCGDEAEDGNVEAAERAQGIGSFDIGISGVAGGADGHTVDYEAVGDNGDTSKSTRAVRRNLDVVVNIGVVEKPHAKCRTERHALVEAELLAASLDVAGVLQEGVDNLTRVLLSVSDCFSRRVKRMNVVTVFNYGSNGVAQLRARVGNPNLVCRAASLPGYARVFCLRAGGWGGGVASICPCDKAITYGSVCSLTAEEKGRLDMYEGGYREVSVEARVGDERVRAIAYVAGRENNRFTPALSAAPSEAYLTAISVHLRENGWESPVEVRSSAAPARVLEVWRHPGVHRLETLAAVAVEVNAITHHWEMPQAAAEFVAELGRKGIATVRELADRALLENGGTTVDDGVAAAALRRLALHRVFVYGTLLRQCRNHHYLGDSLFLGEAMTLEPYVFADFGAFPFAADEGAPPGRPRVPLRGEVYAVSTDCLARSLDPLESHPSFYRRSKVLLSDGDEAWVYFLVDPEALEDIAARPDIPGGDYRAYLL</sequence>
<dbReference type="Proteomes" id="UP001230188">
    <property type="component" value="Unassembled WGS sequence"/>
</dbReference>
<dbReference type="CDD" id="cd06661">
    <property type="entry name" value="GGCT_like"/>
    <property type="match status" value="2"/>
</dbReference>
<gene>
    <name evidence="5" type="ORF">CTAYLR_009199</name>
</gene>
<evidence type="ECO:0000256" key="3">
    <source>
        <dbReference type="SAM" id="MobiDB-lite"/>
    </source>
</evidence>
<organism evidence="5 6">
    <name type="scientific">Chrysophaeum taylorii</name>
    <dbReference type="NCBI Taxonomy" id="2483200"/>
    <lineage>
        <taxon>Eukaryota</taxon>
        <taxon>Sar</taxon>
        <taxon>Stramenopiles</taxon>
        <taxon>Ochrophyta</taxon>
        <taxon>Pelagophyceae</taxon>
        <taxon>Pelagomonadales</taxon>
        <taxon>Pelagomonadaceae</taxon>
        <taxon>Chrysophaeum</taxon>
    </lineage>
</organism>
<dbReference type="InterPro" id="IPR009288">
    <property type="entry name" value="AIG2-like_dom"/>
</dbReference>
<comment type="caution">
    <text evidence="5">The sequence shown here is derived from an EMBL/GenBank/DDBJ whole genome shotgun (WGS) entry which is preliminary data.</text>
</comment>
<dbReference type="SUPFAM" id="SSF110857">
    <property type="entry name" value="Gamma-glutamyl cyclotransferase-like"/>
    <property type="match status" value="2"/>
</dbReference>
<keyword evidence="6" id="KW-1185">Reference proteome</keyword>
<feature type="domain" description="Gamma-glutamylcyclotransferase AIG2-like" evidence="4">
    <location>
        <begin position="221"/>
        <end position="324"/>
    </location>
</feature>
<dbReference type="GO" id="GO:0005829">
    <property type="term" value="C:cytosol"/>
    <property type="evidence" value="ECO:0007669"/>
    <property type="project" value="TreeGrafter"/>
</dbReference>
<evidence type="ECO:0000256" key="1">
    <source>
        <dbReference type="ARBA" id="ARBA00008861"/>
    </source>
</evidence>
<dbReference type="InterPro" id="IPR039126">
    <property type="entry name" value="GGACT"/>
</dbReference>
<feature type="compositionally biased region" description="Low complexity" evidence="3">
    <location>
        <begin position="1"/>
        <end position="19"/>
    </location>
</feature>
<dbReference type="PANTHER" id="PTHR12510:SF4">
    <property type="entry name" value="GAMMA-GLUTAMYLAMINECYCLOTRANSFERASE"/>
    <property type="match status" value="1"/>
</dbReference>
<name>A0AAD7XTC5_9STRA</name>